<dbReference type="InterPro" id="IPR002110">
    <property type="entry name" value="Ankyrin_rpt"/>
</dbReference>
<feature type="domain" description="PHD-type" evidence="9">
    <location>
        <begin position="184"/>
        <end position="233"/>
    </location>
</feature>
<dbReference type="InterPro" id="IPR019786">
    <property type="entry name" value="Zinc_finger_PHD-type_CS"/>
</dbReference>
<evidence type="ECO:0000256" key="4">
    <source>
        <dbReference type="ARBA" id="ARBA00022833"/>
    </source>
</evidence>
<dbReference type="OrthoDB" id="10254947at2759"/>
<name>A0A9Q0ND64_9DIPT</name>
<evidence type="ECO:0000256" key="2">
    <source>
        <dbReference type="ARBA" id="ARBA00022737"/>
    </source>
</evidence>
<dbReference type="PROSITE" id="PS50297">
    <property type="entry name" value="ANK_REP_REGION"/>
    <property type="match status" value="1"/>
</dbReference>
<dbReference type="PANTHER" id="PTHR46680:SF3">
    <property type="entry name" value="NF-KAPPA-B INHIBITOR CACTUS"/>
    <property type="match status" value="1"/>
</dbReference>
<keyword evidence="11" id="KW-1185">Reference proteome</keyword>
<dbReference type="PANTHER" id="PTHR46680">
    <property type="entry name" value="NF-KAPPA-B INHIBITOR ALPHA"/>
    <property type="match status" value="1"/>
</dbReference>
<evidence type="ECO:0000256" key="7">
    <source>
        <dbReference type="PROSITE-ProRule" id="PRU00146"/>
    </source>
</evidence>
<dbReference type="CDD" id="cd15489">
    <property type="entry name" value="PHD_SF"/>
    <property type="match status" value="1"/>
</dbReference>
<evidence type="ECO:0000256" key="1">
    <source>
        <dbReference type="ARBA" id="ARBA00022723"/>
    </source>
</evidence>
<dbReference type="PROSITE" id="PS50088">
    <property type="entry name" value="ANK_REPEAT"/>
    <property type="match status" value="1"/>
</dbReference>
<dbReference type="InterPro" id="IPR019787">
    <property type="entry name" value="Znf_PHD-finger"/>
</dbReference>
<dbReference type="Gene3D" id="3.30.40.10">
    <property type="entry name" value="Zinc/RING finger domain, C3HC4 (zinc finger)"/>
    <property type="match status" value="1"/>
</dbReference>
<evidence type="ECO:0000256" key="5">
    <source>
        <dbReference type="ARBA" id="ARBA00023043"/>
    </source>
</evidence>
<comment type="caution">
    <text evidence="10">The sequence shown here is derived from an EMBL/GenBank/DDBJ whole genome shotgun (WGS) entry which is preliminary data.</text>
</comment>
<dbReference type="AlphaFoldDB" id="A0A9Q0ND64"/>
<dbReference type="GO" id="GO:0008270">
    <property type="term" value="F:zinc ion binding"/>
    <property type="evidence" value="ECO:0007669"/>
    <property type="project" value="UniProtKB-KW"/>
</dbReference>
<dbReference type="InterPro" id="IPR001965">
    <property type="entry name" value="Znf_PHD"/>
</dbReference>
<feature type="non-terminal residue" evidence="10">
    <location>
        <position position="744"/>
    </location>
</feature>
<evidence type="ECO:0000313" key="11">
    <source>
        <dbReference type="Proteomes" id="UP001151699"/>
    </source>
</evidence>
<gene>
    <name evidence="10" type="primary">Bcl3</name>
    <name evidence="10" type="ORF">Bhyg_03356</name>
</gene>
<dbReference type="EMBL" id="WJQU01000001">
    <property type="protein sequence ID" value="KAJ6648131.1"/>
    <property type="molecule type" value="Genomic_DNA"/>
</dbReference>
<evidence type="ECO:0000256" key="6">
    <source>
        <dbReference type="PROSITE-ProRule" id="PRU00023"/>
    </source>
</evidence>
<proteinExistence type="predicted"/>
<dbReference type="PROSITE" id="PS01359">
    <property type="entry name" value="ZF_PHD_1"/>
    <property type="match status" value="1"/>
</dbReference>
<dbReference type="InterPro" id="IPR013083">
    <property type="entry name" value="Znf_RING/FYVE/PHD"/>
</dbReference>
<dbReference type="SMART" id="SM00249">
    <property type="entry name" value="PHD"/>
    <property type="match status" value="1"/>
</dbReference>
<dbReference type="GO" id="GO:0005829">
    <property type="term" value="C:cytosol"/>
    <property type="evidence" value="ECO:0007669"/>
    <property type="project" value="TreeGrafter"/>
</dbReference>
<organism evidence="10 11">
    <name type="scientific">Pseudolycoriella hygida</name>
    <dbReference type="NCBI Taxonomy" id="35572"/>
    <lineage>
        <taxon>Eukaryota</taxon>
        <taxon>Metazoa</taxon>
        <taxon>Ecdysozoa</taxon>
        <taxon>Arthropoda</taxon>
        <taxon>Hexapoda</taxon>
        <taxon>Insecta</taxon>
        <taxon>Pterygota</taxon>
        <taxon>Neoptera</taxon>
        <taxon>Endopterygota</taxon>
        <taxon>Diptera</taxon>
        <taxon>Nematocera</taxon>
        <taxon>Sciaroidea</taxon>
        <taxon>Sciaridae</taxon>
        <taxon>Pseudolycoriella</taxon>
    </lineage>
</organism>
<protein>
    <submittedName>
        <fullName evidence="10">B-cell lymphoma 3 protein like</fullName>
    </submittedName>
</protein>
<dbReference type="GO" id="GO:0051059">
    <property type="term" value="F:NF-kappaB binding"/>
    <property type="evidence" value="ECO:0007669"/>
    <property type="project" value="TreeGrafter"/>
</dbReference>
<accession>A0A9Q0ND64</accession>
<dbReference type="PROSITE" id="PS50016">
    <property type="entry name" value="ZF_PHD_2"/>
    <property type="match status" value="1"/>
</dbReference>
<evidence type="ECO:0000256" key="3">
    <source>
        <dbReference type="ARBA" id="ARBA00022771"/>
    </source>
</evidence>
<keyword evidence="1" id="KW-0479">Metal-binding</keyword>
<dbReference type="Pfam" id="PF12796">
    <property type="entry name" value="Ank_2"/>
    <property type="match status" value="1"/>
</dbReference>
<feature type="region of interest" description="Disordered" evidence="8">
    <location>
        <begin position="307"/>
        <end position="343"/>
    </location>
</feature>
<evidence type="ECO:0000259" key="9">
    <source>
        <dbReference type="PROSITE" id="PS50016"/>
    </source>
</evidence>
<dbReference type="InterPro" id="IPR011011">
    <property type="entry name" value="Znf_FYVE_PHD"/>
</dbReference>
<keyword evidence="2" id="KW-0677">Repeat</keyword>
<dbReference type="Gene3D" id="1.25.40.20">
    <property type="entry name" value="Ankyrin repeat-containing domain"/>
    <property type="match status" value="1"/>
</dbReference>
<reference evidence="10" key="1">
    <citation type="submission" date="2022-07" db="EMBL/GenBank/DDBJ databases">
        <authorList>
            <person name="Trinca V."/>
            <person name="Uliana J.V.C."/>
            <person name="Torres T.T."/>
            <person name="Ward R.J."/>
            <person name="Monesi N."/>
        </authorList>
    </citation>
    <scope>NUCLEOTIDE SEQUENCE</scope>
    <source>
        <strain evidence="10">HSMRA1968</strain>
        <tissue evidence="10">Whole embryos</tissue>
    </source>
</reference>
<feature type="repeat" description="ANK" evidence="6">
    <location>
        <begin position="536"/>
        <end position="572"/>
    </location>
</feature>
<keyword evidence="5 6" id="KW-0040">ANK repeat</keyword>
<dbReference type="SMART" id="SM00248">
    <property type="entry name" value="ANK"/>
    <property type="match status" value="3"/>
</dbReference>
<keyword evidence="3 7" id="KW-0863">Zinc-finger</keyword>
<keyword evidence="4" id="KW-0862">Zinc</keyword>
<dbReference type="GO" id="GO:0071356">
    <property type="term" value="P:cellular response to tumor necrosis factor"/>
    <property type="evidence" value="ECO:0007669"/>
    <property type="project" value="TreeGrafter"/>
</dbReference>
<dbReference type="Pfam" id="PF00628">
    <property type="entry name" value="PHD"/>
    <property type="match status" value="1"/>
</dbReference>
<feature type="compositionally biased region" description="Low complexity" evidence="8">
    <location>
        <begin position="327"/>
        <end position="336"/>
    </location>
</feature>
<evidence type="ECO:0000256" key="8">
    <source>
        <dbReference type="SAM" id="MobiDB-lite"/>
    </source>
</evidence>
<sequence length="744" mass="83543">MSDSISKISSILKMGPSDKGLQCKGELITITDSKVSSVENFTLNVLRGDTKKRLDAVDMSDSISEISSTENHISEVHTKGFSPECKGSPKRKLEPYAIKTEQNDKYPIRKNELNPHSYESESVSKSSFQIINCNSVFSEKSSSYFHFIELVLVDNRKMANKSDQSNAFKRSAKMRRSPVDYSKSFSCRECKRPDSFEDMVECTKCRKWFHYSCAQVDEAVKNISWECKNCTTSRVVGTKTAQSDNPKGAKPKTQVNKSGDDSCKLKDALIDQGCVQTPTSMEVATTSTTNVQSSSTMVNPSTVELLSPMNPEELPRTPLTVVEKPPTSSLVTSTSLEIPPSTMGNLYVGPSTSQDGNGLVMDDKSIASSKSSQRKKQLAMKKLQEEFDLRAQREREYLNQKYALLENLEEEGDDEEVDKISFTNQWLENQVNKLKQSNFLAEQPLVETIPKISESMPPDEFYSFQCNEKITQFNEPYQSIVIRMEEEMRTAFVCNEEGLYTIHQATINGDIFKIRRLLVIFNFYKRDINITSTDGKNETPLHYAMSSIRNPRNNDIINLLIDRGAEVLAVNDDGDTVLHLAAETIRDYSIASKLISKISLDDLSKINDKGRTVLHIAASNFVRPTINAAKVKILNEQDGRTGKTAVFLSLDNTDESVALMLMAHFADTRIPDFNNTTCSFYCTEILKNRRLAQVIYNADSMHKAVVAKTLKGPERPRSFGSSTHISFDEDNFENGSDIVTKVFS</sequence>
<dbReference type="Proteomes" id="UP001151699">
    <property type="component" value="Chromosome A"/>
</dbReference>
<dbReference type="InterPro" id="IPR036770">
    <property type="entry name" value="Ankyrin_rpt-contain_sf"/>
</dbReference>
<feature type="region of interest" description="Disordered" evidence="8">
    <location>
        <begin position="238"/>
        <end position="260"/>
    </location>
</feature>
<dbReference type="SUPFAM" id="SSF48403">
    <property type="entry name" value="Ankyrin repeat"/>
    <property type="match status" value="1"/>
</dbReference>
<evidence type="ECO:0000313" key="10">
    <source>
        <dbReference type="EMBL" id="KAJ6648131.1"/>
    </source>
</evidence>
<dbReference type="InterPro" id="IPR051070">
    <property type="entry name" value="NF-kappa-B_inhibitor"/>
</dbReference>
<dbReference type="SUPFAM" id="SSF57903">
    <property type="entry name" value="FYVE/PHD zinc finger"/>
    <property type="match status" value="1"/>
</dbReference>